<keyword evidence="3" id="KW-1185">Reference proteome</keyword>
<dbReference type="InterPro" id="IPR029068">
    <property type="entry name" value="Glyas_Bleomycin-R_OHBP_Dase"/>
</dbReference>
<comment type="caution">
    <text evidence="2">The sequence shown here is derived from an EMBL/GenBank/DDBJ whole genome shotgun (WGS) entry which is preliminary data.</text>
</comment>
<dbReference type="PROSITE" id="PS51819">
    <property type="entry name" value="VOC"/>
    <property type="match status" value="1"/>
</dbReference>
<dbReference type="EMBL" id="MU254171">
    <property type="protein sequence ID" value="KAG9241686.1"/>
    <property type="molecule type" value="Genomic_DNA"/>
</dbReference>
<dbReference type="Gene3D" id="3.10.180.10">
    <property type="entry name" value="2,3-Dihydroxybiphenyl 1,2-Dioxygenase, domain 1"/>
    <property type="match status" value="1"/>
</dbReference>
<sequence>MASSYAPVATITSLDHIVLTVKDIPKSIERYTKNRGMKSEAFLSVYGNQKINLHQLGKGSADLCFLTEGTVPEVRDRLLEADILLLDFGHEKSENGVVERTGARGKLRSVYVRDPDGHIIQ</sequence>
<protein>
    <recommendedName>
        <fullName evidence="1">VOC domain-containing protein</fullName>
    </recommendedName>
</protein>
<dbReference type="InterPro" id="IPR037523">
    <property type="entry name" value="VOC_core"/>
</dbReference>
<dbReference type="OrthoDB" id="5371818at2759"/>
<dbReference type="AlphaFoldDB" id="A0A9P7YXR6"/>
<organism evidence="2 3">
    <name type="scientific">Calycina marina</name>
    <dbReference type="NCBI Taxonomy" id="1763456"/>
    <lineage>
        <taxon>Eukaryota</taxon>
        <taxon>Fungi</taxon>
        <taxon>Dikarya</taxon>
        <taxon>Ascomycota</taxon>
        <taxon>Pezizomycotina</taxon>
        <taxon>Leotiomycetes</taxon>
        <taxon>Helotiales</taxon>
        <taxon>Pezizellaceae</taxon>
        <taxon>Calycina</taxon>
    </lineage>
</organism>
<reference evidence="2" key="1">
    <citation type="journal article" date="2021" name="IMA Fungus">
        <title>Genomic characterization of three marine fungi, including Emericellopsis atlantica sp. nov. with signatures of a generalist lifestyle and marine biomass degradation.</title>
        <authorList>
            <person name="Hagestad O.C."/>
            <person name="Hou L."/>
            <person name="Andersen J.H."/>
            <person name="Hansen E.H."/>
            <person name="Altermark B."/>
            <person name="Li C."/>
            <person name="Kuhnert E."/>
            <person name="Cox R.J."/>
            <person name="Crous P.W."/>
            <person name="Spatafora J.W."/>
            <person name="Lail K."/>
            <person name="Amirebrahimi M."/>
            <person name="Lipzen A."/>
            <person name="Pangilinan J."/>
            <person name="Andreopoulos W."/>
            <person name="Hayes R.D."/>
            <person name="Ng V."/>
            <person name="Grigoriev I.V."/>
            <person name="Jackson S.A."/>
            <person name="Sutton T.D.S."/>
            <person name="Dobson A.D.W."/>
            <person name="Rama T."/>
        </authorList>
    </citation>
    <scope>NUCLEOTIDE SEQUENCE</scope>
    <source>
        <strain evidence="2">TRa3180A</strain>
    </source>
</reference>
<feature type="domain" description="VOC" evidence="1">
    <location>
        <begin position="13"/>
        <end position="121"/>
    </location>
</feature>
<dbReference type="SUPFAM" id="SSF54593">
    <property type="entry name" value="Glyoxalase/Bleomycin resistance protein/Dihydroxybiphenyl dioxygenase"/>
    <property type="match status" value="1"/>
</dbReference>
<evidence type="ECO:0000259" key="1">
    <source>
        <dbReference type="PROSITE" id="PS51819"/>
    </source>
</evidence>
<gene>
    <name evidence="2" type="ORF">BJ878DRAFT_536380</name>
</gene>
<proteinExistence type="predicted"/>
<dbReference type="Proteomes" id="UP000887226">
    <property type="component" value="Unassembled WGS sequence"/>
</dbReference>
<evidence type="ECO:0000313" key="2">
    <source>
        <dbReference type="EMBL" id="KAG9241686.1"/>
    </source>
</evidence>
<name>A0A9P7YXR6_9HELO</name>
<accession>A0A9P7YXR6</accession>
<evidence type="ECO:0000313" key="3">
    <source>
        <dbReference type="Proteomes" id="UP000887226"/>
    </source>
</evidence>